<name>A0ABR3EUM5_9AGAR</name>
<dbReference type="Proteomes" id="UP001465976">
    <property type="component" value="Unassembled WGS sequence"/>
</dbReference>
<evidence type="ECO:0000313" key="2">
    <source>
        <dbReference type="EMBL" id="KAL0566614.1"/>
    </source>
</evidence>
<evidence type="ECO:0000256" key="1">
    <source>
        <dbReference type="SAM" id="MobiDB-lite"/>
    </source>
</evidence>
<dbReference type="EMBL" id="JBAHYK010001836">
    <property type="protein sequence ID" value="KAL0566614.1"/>
    <property type="molecule type" value="Genomic_DNA"/>
</dbReference>
<protein>
    <submittedName>
        <fullName evidence="2">Uncharacterized protein</fullName>
    </submittedName>
</protein>
<feature type="non-terminal residue" evidence="2">
    <location>
        <position position="1"/>
    </location>
</feature>
<reference evidence="2 3" key="1">
    <citation type="submission" date="2024-02" db="EMBL/GenBank/DDBJ databases">
        <title>A draft genome for the cacao thread blight pathogen Marasmius crinis-equi.</title>
        <authorList>
            <person name="Cohen S.P."/>
            <person name="Baruah I.K."/>
            <person name="Amoako-Attah I."/>
            <person name="Bukari Y."/>
            <person name="Meinhardt L.W."/>
            <person name="Bailey B.A."/>
        </authorList>
    </citation>
    <scope>NUCLEOTIDE SEQUENCE [LARGE SCALE GENOMIC DNA]</scope>
    <source>
        <strain evidence="2 3">GH-76</strain>
    </source>
</reference>
<sequence length="94" mass="10365">IEDNNDSDSEGHYLSVTVGISSNSKWLPCSLGLLFGGKPAGEEELTLDGLMSHRWTYRAGWSEEALRMELLAQEEEDEIPDDGELEGSGDEYEG</sequence>
<feature type="region of interest" description="Disordered" evidence="1">
    <location>
        <begin position="73"/>
        <end position="94"/>
    </location>
</feature>
<proteinExistence type="predicted"/>
<accession>A0ABR3EUM5</accession>
<organism evidence="2 3">
    <name type="scientific">Marasmius crinis-equi</name>
    <dbReference type="NCBI Taxonomy" id="585013"/>
    <lineage>
        <taxon>Eukaryota</taxon>
        <taxon>Fungi</taxon>
        <taxon>Dikarya</taxon>
        <taxon>Basidiomycota</taxon>
        <taxon>Agaricomycotina</taxon>
        <taxon>Agaricomycetes</taxon>
        <taxon>Agaricomycetidae</taxon>
        <taxon>Agaricales</taxon>
        <taxon>Marasmiineae</taxon>
        <taxon>Marasmiaceae</taxon>
        <taxon>Marasmius</taxon>
    </lineage>
</organism>
<comment type="caution">
    <text evidence="2">The sequence shown here is derived from an EMBL/GenBank/DDBJ whole genome shotgun (WGS) entry which is preliminary data.</text>
</comment>
<keyword evidence="3" id="KW-1185">Reference proteome</keyword>
<evidence type="ECO:0000313" key="3">
    <source>
        <dbReference type="Proteomes" id="UP001465976"/>
    </source>
</evidence>
<gene>
    <name evidence="2" type="ORF">V5O48_015390</name>
</gene>